<dbReference type="Pfam" id="PF12991">
    <property type="entry name" value="DUF3875"/>
    <property type="match status" value="1"/>
</dbReference>
<dbReference type="Gene3D" id="3.40.50.300">
    <property type="entry name" value="P-loop containing nucleotide triphosphate hydrolases"/>
    <property type="match status" value="1"/>
</dbReference>
<keyword evidence="4" id="KW-1185">Reference proteome</keyword>
<feature type="domain" description="TraG N-terminal Bacteroidetes" evidence="1">
    <location>
        <begin position="5"/>
        <end position="48"/>
    </location>
</feature>
<evidence type="ECO:0000259" key="2">
    <source>
        <dbReference type="Pfam" id="PF19044"/>
    </source>
</evidence>
<dbReference type="STRING" id="561061.SAMN05660862_0988"/>
<dbReference type="EMBL" id="FXAU01000001">
    <property type="protein sequence ID" value="SMG15696.1"/>
    <property type="molecule type" value="Genomic_DNA"/>
</dbReference>
<dbReference type="Proteomes" id="UP000192980">
    <property type="component" value="Unassembled WGS sequence"/>
</dbReference>
<dbReference type="InterPro" id="IPR053155">
    <property type="entry name" value="F-pilin_assembly_TraC"/>
</dbReference>
<dbReference type="OrthoDB" id="596266at2"/>
<organism evidence="3 4">
    <name type="scientific">Sphingobacterium psychroaquaticum</name>
    <dbReference type="NCBI Taxonomy" id="561061"/>
    <lineage>
        <taxon>Bacteria</taxon>
        <taxon>Pseudomonadati</taxon>
        <taxon>Bacteroidota</taxon>
        <taxon>Sphingobacteriia</taxon>
        <taxon>Sphingobacteriales</taxon>
        <taxon>Sphingobacteriaceae</taxon>
        <taxon>Sphingobacterium</taxon>
    </lineage>
</organism>
<dbReference type="NCBIfam" id="TIGR03783">
    <property type="entry name" value="Bac_Flav_CT_G"/>
    <property type="match status" value="1"/>
</dbReference>
<proteinExistence type="predicted"/>
<dbReference type="InterPro" id="IPR022509">
    <property type="entry name" value="Conjugation_ATPase_TraG"/>
</dbReference>
<protein>
    <submittedName>
        <fullName evidence="3">Bacteroides conjugation system ATPase, TraG family</fullName>
    </submittedName>
</protein>
<dbReference type="Gene3D" id="1.10.8.730">
    <property type="match status" value="1"/>
</dbReference>
<evidence type="ECO:0000259" key="1">
    <source>
        <dbReference type="Pfam" id="PF12991"/>
    </source>
</evidence>
<dbReference type="InterPro" id="IPR024451">
    <property type="entry name" value="TraG_N_Bacteroidetes"/>
</dbReference>
<gene>
    <name evidence="3" type="ORF">SAMN05660862_0988</name>
</gene>
<dbReference type="InterPro" id="IPR043964">
    <property type="entry name" value="P-loop_TraG"/>
</dbReference>
<dbReference type="RefSeq" id="WP_085471802.1">
    <property type="nucleotide sequence ID" value="NZ_FXAU01000001.1"/>
</dbReference>
<dbReference type="SUPFAM" id="SSF52540">
    <property type="entry name" value="P-loop containing nucleoside triphosphate hydrolases"/>
    <property type="match status" value="1"/>
</dbReference>
<dbReference type="AlphaFoldDB" id="A0A1X7ILH4"/>
<evidence type="ECO:0000313" key="4">
    <source>
        <dbReference type="Proteomes" id="UP000192980"/>
    </source>
</evidence>
<feature type="domain" description="TraG P-loop" evidence="2">
    <location>
        <begin position="399"/>
        <end position="809"/>
    </location>
</feature>
<name>A0A1X7ILH4_9SPHI</name>
<sequence>MTEANKILPIASVENNCILSANGDITLAFEIQLPEIFTLAEREYDAFHQAWIKAIKLLPEHTVLHKQDWFVKRTVRESSGKTFLSTSSDRFYSGRPYMAHKCYLFLTKKPDDRKPSNSAFCNILRKSIVPKQTVDSMLLRNFEDIAGQFTRVLEDSDFVGLHRLTDDELAGTANKAGIIERYCFLLDESEESHLCDTHIGERMTIGNKHCEMYALSDVEELPSMCGSRINYDRYSTDRTKFSIGFASTLGLLLDCDHLYNQYLFIGDSQKTIKELERKRLRLNSLSAYSRENSVSRDAVNDYLNDAVANQYLPVRAHFNVMVWDEDSEKLKDVRNRVSANMAKMDAVAKVESVGAPQIYWAGMAGNQADFPENDTFITFAEQATCFFNLESNYRSDSSGIRLSERLYGRPVSADLFDKPMKQGTITNRNLFVCGGSGGGKSMLMNHFLRTLYEDGAHCVVIDVGGSYKGLCDLLDGYYFIYTEDNPIKFNPFYLSDGEVLGTEKKESLKTLLFSLWKKSDETYTRSEYVALSNALTAYYRKLDKHPNIFPSFNTFYEFLKDDYSTVLKSLGVNTRDFDFENFLYVLNPYYEGGEFDYLLNAKENLDLLNERFIVFELDNIKSHEILFPVVTIIIMQMFISKMRKLKGRKVLAIDEAWIAIAKAGMAEFIKYLYKTIRKFNGIPALITQEVDDLISSPVIKETVVNLSDTKVFLDMRKFMNKFDSLQATLGLSEKTKTMMLSLNRANDPTKNYRELLIDQGGQSIKVYRNELSTEEYFAYTTELTEKLKVQEYADRYGSMERGIAHLARELRMQKQNQ</sequence>
<dbReference type="PANTHER" id="PTHR38467:SF1">
    <property type="entry name" value="CONJUGATIVE TRANSFER: ASSEMBLY"/>
    <property type="match status" value="1"/>
</dbReference>
<accession>A0A1X7ILH4</accession>
<reference evidence="3 4" key="1">
    <citation type="submission" date="2017-04" db="EMBL/GenBank/DDBJ databases">
        <authorList>
            <person name="Afonso C.L."/>
            <person name="Miller P.J."/>
            <person name="Scott M.A."/>
            <person name="Spackman E."/>
            <person name="Goraichik I."/>
            <person name="Dimitrov K.M."/>
            <person name="Suarez D.L."/>
            <person name="Swayne D.E."/>
        </authorList>
    </citation>
    <scope>NUCLEOTIDE SEQUENCE [LARGE SCALE GENOMIC DNA]</scope>
    <source>
        <strain evidence="3 4">DSM 22418</strain>
    </source>
</reference>
<dbReference type="Pfam" id="PF19044">
    <property type="entry name" value="P-loop_TraG"/>
    <property type="match status" value="1"/>
</dbReference>
<dbReference type="PANTHER" id="PTHR38467">
    <property type="match status" value="1"/>
</dbReference>
<dbReference type="InterPro" id="IPR027417">
    <property type="entry name" value="P-loop_NTPase"/>
</dbReference>
<evidence type="ECO:0000313" key="3">
    <source>
        <dbReference type="EMBL" id="SMG15696.1"/>
    </source>
</evidence>